<dbReference type="InterPro" id="IPR014748">
    <property type="entry name" value="Enoyl-CoA_hydra_C"/>
</dbReference>
<dbReference type="CDD" id="cd06558">
    <property type="entry name" value="crotonase-like"/>
    <property type="match status" value="1"/>
</dbReference>
<sequence>MTATYEQISVEEAGGIVTVTINRPEKLNALTMQTLAELTHAMDCVRDSGTARVAVLTGAGRAFCSGADLSAGGGDGDGPPDMGAGLETGFNPLLERLRRLPVPLITAVNGAAAGGGCGYALAGDIVIAARSAYFLQPFANIGLVPDVGATWMLPRLAGKARATAMMMLGERVSAEQAYEWGMIWQVVDDAALMATARTFADRLAAGPTVAYGLMRQAIIDGLSSTLGDSLARERRDQLIAGRTTDHAEGVAAFMQKRKPAFQGH</sequence>
<gene>
    <name evidence="2" type="ORF">Q4610_15320</name>
</gene>
<dbReference type="Gene3D" id="1.10.12.10">
    <property type="entry name" value="Lyase 2-enoyl-coa Hydratase, Chain A, domain 2"/>
    <property type="match status" value="1"/>
</dbReference>
<dbReference type="Pfam" id="PF00378">
    <property type="entry name" value="ECH_1"/>
    <property type="match status" value="1"/>
</dbReference>
<organism evidence="2 3">
    <name type="scientific">Sphingobium cyanobacteriorum</name>
    <dbReference type="NCBI Taxonomy" id="3063954"/>
    <lineage>
        <taxon>Bacteria</taxon>
        <taxon>Pseudomonadati</taxon>
        <taxon>Pseudomonadota</taxon>
        <taxon>Alphaproteobacteria</taxon>
        <taxon>Sphingomonadales</taxon>
        <taxon>Sphingomonadaceae</taxon>
        <taxon>Sphingobium</taxon>
    </lineage>
</organism>
<name>A0ABT8ZPF1_9SPHN</name>
<dbReference type="InterPro" id="IPR001753">
    <property type="entry name" value="Enoyl-CoA_hydra/iso"/>
</dbReference>
<dbReference type="PANTHER" id="PTHR43459">
    <property type="entry name" value="ENOYL-COA HYDRATASE"/>
    <property type="match status" value="1"/>
</dbReference>
<dbReference type="SUPFAM" id="SSF52096">
    <property type="entry name" value="ClpP/crotonase"/>
    <property type="match status" value="1"/>
</dbReference>
<comment type="caution">
    <text evidence="2">The sequence shown here is derived from an EMBL/GenBank/DDBJ whole genome shotgun (WGS) entry which is preliminary data.</text>
</comment>
<reference evidence="2" key="1">
    <citation type="submission" date="2023-07" db="EMBL/GenBank/DDBJ databases">
        <title>Bacterial whole genome sequence for Sphingobium sp. HBC34.</title>
        <authorList>
            <person name="Le V."/>
            <person name="Ko S.-R."/>
            <person name="Ahn C.-Y."/>
            <person name="Oh H.-M."/>
        </authorList>
    </citation>
    <scope>NUCLEOTIDE SEQUENCE</scope>
    <source>
        <strain evidence="2">HBC34</strain>
    </source>
</reference>
<protein>
    <submittedName>
        <fullName evidence="2">Enoyl-CoA hydratase-related protein</fullName>
    </submittedName>
</protein>
<dbReference type="Gene3D" id="3.90.226.10">
    <property type="entry name" value="2-enoyl-CoA Hydratase, Chain A, domain 1"/>
    <property type="match status" value="1"/>
</dbReference>
<dbReference type="RefSeq" id="WP_304536836.1">
    <property type="nucleotide sequence ID" value="NZ_JAUQOM010000008.1"/>
</dbReference>
<keyword evidence="3" id="KW-1185">Reference proteome</keyword>
<dbReference type="Proteomes" id="UP001176471">
    <property type="component" value="Unassembled WGS sequence"/>
</dbReference>
<comment type="similarity">
    <text evidence="1">Belongs to the enoyl-CoA hydratase/isomerase family.</text>
</comment>
<evidence type="ECO:0000256" key="1">
    <source>
        <dbReference type="ARBA" id="ARBA00005254"/>
    </source>
</evidence>
<proteinExistence type="inferred from homology"/>
<evidence type="ECO:0000313" key="3">
    <source>
        <dbReference type="Proteomes" id="UP001176471"/>
    </source>
</evidence>
<evidence type="ECO:0000313" key="2">
    <source>
        <dbReference type="EMBL" id="MDO7836419.1"/>
    </source>
</evidence>
<dbReference type="InterPro" id="IPR029045">
    <property type="entry name" value="ClpP/crotonase-like_dom_sf"/>
</dbReference>
<dbReference type="PANTHER" id="PTHR43459:SF1">
    <property type="entry name" value="EG:BACN32G11.4 PROTEIN"/>
    <property type="match status" value="1"/>
</dbReference>
<accession>A0ABT8ZPF1</accession>
<dbReference type="EMBL" id="JAUQOM010000008">
    <property type="protein sequence ID" value="MDO7836419.1"/>
    <property type="molecule type" value="Genomic_DNA"/>
</dbReference>